<dbReference type="Proteomes" id="UP000885847">
    <property type="component" value="Unassembled WGS sequence"/>
</dbReference>
<sequence length="266" mass="29683">MNNKPMNIKVGLLIVIVLVVFFVGQLWLNEFRVARSGYTVKVFFNDVSGLKLGDPVRVFGIKKGKVVKMEMTGGGVLVSLWIEKDIVLKEDVKVSIQDVAMISGTKTIVLDPGRSDKIWDKDKIIQGEPNFGMSTLEVGTLASQFEDLVKAIKIGVAEGKLTLVEAERALKSINSILQENRGSIKKLISSSSDDADSLKITLKRLNKTLSDLNKVLEKVNKKEGTLGKLIYDDSLYNELLDLTKEVKKTIKDFRENPKRYINIKVL</sequence>
<feature type="coiled-coil region" evidence="1">
    <location>
        <begin position="195"/>
        <end position="222"/>
    </location>
</feature>
<dbReference type="AlphaFoldDB" id="A0A7C0Z9L3"/>
<protein>
    <submittedName>
        <fullName evidence="4">MCE family protein</fullName>
    </submittedName>
</protein>
<dbReference type="Pfam" id="PF02470">
    <property type="entry name" value="MlaD"/>
    <property type="match status" value="1"/>
</dbReference>
<proteinExistence type="predicted"/>
<keyword evidence="2" id="KW-0812">Transmembrane</keyword>
<dbReference type="InterPro" id="IPR052336">
    <property type="entry name" value="MlaD_Phospholipid_Transporter"/>
</dbReference>
<evidence type="ECO:0000259" key="3">
    <source>
        <dbReference type="Pfam" id="PF02470"/>
    </source>
</evidence>
<accession>A0A7C0Z9L3</accession>
<dbReference type="EMBL" id="DQWE01000199">
    <property type="protein sequence ID" value="HDI82970.1"/>
    <property type="molecule type" value="Genomic_DNA"/>
</dbReference>
<evidence type="ECO:0000256" key="2">
    <source>
        <dbReference type="SAM" id="Phobius"/>
    </source>
</evidence>
<feature type="transmembrane region" description="Helical" evidence="2">
    <location>
        <begin position="6"/>
        <end position="28"/>
    </location>
</feature>
<comment type="caution">
    <text evidence="4">The sequence shown here is derived from an EMBL/GenBank/DDBJ whole genome shotgun (WGS) entry which is preliminary data.</text>
</comment>
<dbReference type="PANTHER" id="PTHR33371:SF4">
    <property type="entry name" value="INTERMEMBRANE PHOSPHOLIPID TRANSPORT SYSTEM BINDING PROTEIN MLAD"/>
    <property type="match status" value="1"/>
</dbReference>
<feature type="domain" description="Mce/MlaD" evidence="3">
    <location>
        <begin position="37"/>
        <end position="113"/>
    </location>
</feature>
<name>A0A7C0Z9L3_UNCW3</name>
<keyword evidence="2" id="KW-0472">Membrane</keyword>
<reference evidence="4" key="1">
    <citation type="journal article" date="2020" name="mSystems">
        <title>Genome- and Community-Level Interaction Insights into Carbon Utilization and Element Cycling Functions of Hydrothermarchaeota in Hydrothermal Sediment.</title>
        <authorList>
            <person name="Zhou Z."/>
            <person name="Liu Y."/>
            <person name="Xu W."/>
            <person name="Pan J."/>
            <person name="Luo Z.H."/>
            <person name="Li M."/>
        </authorList>
    </citation>
    <scope>NUCLEOTIDE SEQUENCE [LARGE SCALE GENOMIC DNA]</scope>
    <source>
        <strain evidence="4">HyVt-102</strain>
    </source>
</reference>
<evidence type="ECO:0000256" key="1">
    <source>
        <dbReference type="SAM" id="Coils"/>
    </source>
</evidence>
<keyword evidence="2" id="KW-1133">Transmembrane helix</keyword>
<keyword evidence="1" id="KW-0175">Coiled coil</keyword>
<dbReference type="InterPro" id="IPR003399">
    <property type="entry name" value="Mce/MlaD"/>
</dbReference>
<dbReference type="PANTHER" id="PTHR33371">
    <property type="entry name" value="INTERMEMBRANE PHOSPHOLIPID TRANSPORT SYSTEM BINDING PROTEIN MLAD-RELATED"/>
    <property type="match status" value="1"/>
</dbReference>
<gene>
    <name evidence="4" type="ORF">ENF18_04175</name>
</gene>
<organism evidence="4">
    <name type="scientific">candidate division WOR-3 bacterium</name>
    <dbReference type="NCBI Taxonomy" id="2052148"/>
    <lineage>
        <taxon>Bacteria</taxon>
        <taxon>Bacteria division WOR-3</taxon>
    </lineage>
</organism>
<evidence type="ECO:0000313" key="4">
    <source>
        <dbReference type="EMBL" id="HDI82970.1"/>
    </source>
</evidence>